<dbReference type="RefSeq" id="WP_203752001.1">
    <property type="nucleotide sequence ID" value="NZ_BONK01000005.1"/>
</dbReference>
<reference evidence="6" key="1">
    <citation type="submission" date="2021-01" db="EMBL/GenBank/DDBJ databases">
        <title>Whole genome shotgun sequence of Cellulomonas chitinilytica NBRC 110799.</title>
        <authorList>
            <person name="Komaki H."/>
            <person name="Tamura T."/>
        </authorList>
    </citation>
    <scope>NUCLEOTIDE SEQUENCE</scope>
    <source>
        <strain evidence="6">NBRC 110799</strain>
    </source>
</reference>
<dbReference type="Pfam" id="PF09339">
    <property type="entry name" value="HTH_IclR"/>
    <property type="match status" value="1"/>
</dbReference>
<keyword evidence="2" id="KW-0238">DNA-binding</keyword>
<evidence type="ECO:0000313" key="7">
    <source>
        <dbReference type="Proteomes" id="UP000632740"/>
    </source>
</evidence>
<keyword evidence="1" id="KW-0805">Transcription regulation</keyword>
<evidence type="ECO:0008006" key="8">
    <source>
        <dbReference type="Google" id="ProtNLM"/>
    </source>
</evidence>
<proteinExistence type="predicted"/>
<dbReference type="SMART" id="SM00346">
    <property type="entry name" value="HTH_ICLR"/>
    <property type="match status" value="1"/>
</dbReference>
<dbReference type="GO" id="GO:0003700">
    <property type="term" value="F:DNA-binding transcription factor activity"/>
    <property type="evidence" value="ECO:0007669"/>
    <property type="project" value="TreeGrafter"/>
</dbReference>
<protein>
    <recommendedName>
        <fullName evidence="8">IclR family transcriptional regulator</fullName>
    </recommendedName>
</protein>
<feature type="domain" description="HTH iclR-type" evidence="4">
    <location>
        <begin position="14"/>
        <end position="74"/>
    </location>
</feature>
<dbReference type="GO" id="GO:0003677">
    <property type="term" value="F:DNA binding"/>
    <property type="evidence" value="ECO:0007669"/>
    <property type="project" value="UniProtKB-KW"/>
</dbReference>
<dbReference type="Gene3D" id="3.30.450.40">
    <property type="match status" value="1"/>
</dbReference>
<dbReference type="SUPFAM" id="SSF55781">
    <property type="entry name" value="GAF domain-like"/>
    <property type="match status" value="1"/>
</dbReference>
<dbReference type="InterPro" id="IPR029016">
    <property type="entry name" value="GAF-like_dom_sf"/>
</dbReference>
<comment type="caution">
    <text evidence="6">The sequence shown here is derived from an EMBL/GenBank/DDBJ whole genome shotgun (WGS) entry which is preliminary data.</text>
</comment>
<dbReference type="InterPro" id="IPR036388">
    <property type="entry name" value="WH-like_DNA-bd_sf"/>
</dbReference>
<dbReference type="PANTHER" id="PTHR30136">
    <property type="entry name" value="HELIX-TURN-HELIX TRANSCRIPTIONAL REGULATOR, ICLR FAMILY"/>
    <property type="match status" value="1"/>
</dbReference>
<dbReference type="InterPro" id="IPR050707">
    <property type="entry name" value="HTH_MetabolicPath_Reg"/>
</dbReference>
<evidence type="ECO:0000259" key="5">
    <source>
        <dbReference type="PROSITE" id="PS51078"/>
    </source>
</evidence>
<sequence>MQNSPLQEQPAYVIESVDNALRLLQMLRDEGPLRLTDASVRIGVSRSTTHRLLAMLVYRGFAVQQADKAYAPGPGILTGSGPAEMVAQLRSTCRPHLELLARRCGESVNLMVRTGAHVRFIQTVEGSATLRTGDRQGAVMSTLEASGGLALLAEAPASEVEALGATAPPSWWPTVERELTRARRHGYALNLAYTEPNVSAIGVALHDPMGVGIAAFSISMPQSRFSAARRDELVTFARSTRSDIEADLARGREGSLVVVN</sequence>
<accession>A0A919P546</accession>
<keyword evidence="7" id="KW-1185">Reference proteome</keyword>
<dbReference type="InterPro" id="IPR036390">
    <property type="entry name" value="WH_DNA-bd_sf"/>
</dbReference>
<dbReference type="PANTHER" id="PTHR30136:SF35">
    <property type="entry name" value="HTH-TYPE TRANSCRIPTIONAL REGULATOR RV1719"/>
    <property type="match status" value="1"/>
</dbReference>
<dbReference type="SUPFAM" id="SSF46785">
    <property type="entry name" value="Winged helix' DNA-binding domain"/>
    <property type="match status" value="1"/>
</dbReference>
<dbReference type="Pfam" id="PF01614">
    <property type="entry name" value="IclR_C"/>
    <property type="match status" value="1"/>
</dbReference>
<dbReference type="Proteomes" id="UP000632740">
    <property type="component" value="Unassembled WGS sequence"/>
</dbReference>
<evidence type="ECO:0000259" key="4">
    <source>
        <dbReference type="PROSITE" id="PS51077"/>
    </source>
</evidence>
<dbReference type="GO" id="GO:0045892">
    <property type="term" value="P:negative regulation of DNA-templated transcription"/>
    <property type="evidence" value="ECO:0007669"/>
    <property type="project" value="TreeGrafter"/>
</dbReference>
<keyword evidence="3" id="KW-0804">Transcription</keyword>
<feature type="domain" description="IclR-ED" evidence="5">
    <location>
        <begin position="75"/>
        <end position="250"/>
    </location>
</feature>
<dbReference type="InterPro" id="IPR005471">
    <property type="entry name" value="Tscrpt_reg_IclR_N"/>
</dbReference>
<gene>
    <name evidence="6" type="ORF">Cch01nite_19030</name>
</gene>
<evidence type="ECO:0000256" key="2">
    <source>
        <dbReference type="ARBA" id="ARBA00023125"/>
    </source>
</evidence>
<evidence type="ECO:0000313" key="6">
    <source>
        <dbReference type="EMBL" id="GIG21179.1"/>
    </source>
</evidence>
<dbReference type="PROSITE" id="PS51078">
    <property type="entry name" value="ICLR_ED"/>
    <property type="match status" value="1"/>
</dbReference>
<dbReference type="InterPro" id="IPR014757">
    <property type="entry name" value="Tscrpt_reg_IclR_C"/>
</dbReference>
<evidence type="ECO:0000256" key="1">
    <source>
        <dbReference type="ARBA" id="ARBA00023015"/>
    </source>
</evidence>
<dbReference type="AlphaFoldDB" id="A0A919P546"/>
<name>A0A919P546_9CELL</name>
<organism evidence="6 7">
    <name type="scientific">Cellulomonas chitinilytica</name>
    <dbReference type="NCBI Taxonomy" id="398759"/>
    <lineage>
        <taxon>Bacteria</taxon>
        <taxon>Bacillati</taxon>
        <taxon>Actinomycetota</taxon>
        <taxon>Actinomycetes</taxon>
        <taxon>Micrococcales</taxon>
        <taxon>Cellulomonadaceae</taxon>
        <taxon>Cellulomonas</taxon>
    </lineage>
</organism>
<dbReference type="PROSITE" id="PS51077">
    <property type="entry name" value="HTH_ICLR"/>
    <property type="match status" value="1"/>
</dbReference>
<dbReference type="EMBL" id="BONK01000005">
    <property type="protein sequence ID" value="GIG21179.1"/>
    <property type="molecule type" value="Genomic_DNA"/>
</dbReference>
<dbReference type="Gene3D" id="1.10.10.10">
    <property type="entry name" value="Winged helix-like DNA-binding domain superfamily/Winged helix DNA-binding domain"/>
    <property type="match status" value="1"/>
</dbReference>
<evidence type="ECO:0000256" key="3">
    <source>
        <dbReference type="ARBA" id="ARBA00023163"/>
    </source>
</evidence>